<evidence type="ECO:0000256" key="1">
    <source>
        <dbReference type="SAM" id="Phobius"/>
    </source>
</evidence>
<keyword evidence="4" id="KW-1185">Reference proteome</keyword>
<proteinExistence type="predicted"/>
<feature type="transmembrane region" description="Helical" evidence="1">
    <location>
        <begin position="190"/>
        <end position="212"/>
    </location>
</feature>
<dbReference type="Proteomes" id="UP000499080">
    <property type="component" value="Unassembled WGS sequence"/>
</dbReference>
<feature type="transmembrane region" description="Helical" evidence="1">
    <location>
        <begin position="147"/>
        <end position="169"/>
    </location>
</feature>
<evidence type="ECO:0000313" key="2">
    <source>
        <dbReference type="EMBL" id="GBO46663.1"/>
    </source>
</evidence>
<dbReference type="EMBL" id="BGPR01074461">
    <property type="protein sequence ID" value="GBO46663.1"/>
    <property type="molecule type" value="Genomic_DNA"/>
</dbReference>
<organism evidence="3 4">
    <name type="scientific">Araneus ventricosus</name>
    <name type="common">Orbweaver spider</name>
    <name type="synonym">Epeira ventricosa</name>
    <dbReference type="NCBI Taxonomy" id="182803"/>
    <lineage>
        <taxon>Eukaryota</taxon>
        <taxon>Metazoa</taxon>
        <taxon>Ecdysozoa</taxon>
        <taxon>Arthropoda</taxon>
        <taxon>Chelicerata</taxon>
        <taxon>Arachnida</taxon>
        <taxon>Araneae</taxon>
        <taxon>Araneomorphae</taxon>
        <taxon>Entelegynae</taxon>
        <taxon>Araneoidea</taxon>
        <taxon>Araneidae</taxon>
        <taxon>Araneus</taxon>
    </lineage>
</organism>
<keyword evidence="1" id="KW-1133">Transmembrane helix</keyword>
<comment type="caution">
    <text evidence="3">The sequence shown here is derived from an EMBL/GenBank/DDBJ whole genome shotgun (WGS) entry which is preliminary data.</text>
</comment>
<dbReference type="EMBL" id="BGPR01074463">
    <property type="protein sequence ID" value="GBO46664.1"/>
    <property type="molecule type" value="Genomic_DNA"/>
</dbReference>
<evidence type="ECO:0000313" key="3">
    <source>
        <dbReference type="EMBL" id="GBO46664.1"/>
    </source>
</evidence>
<keyword evidence="1" id="KW-0812">Transmembrane</keyword>
<name>A0A4Y2XCG0_ARAVE</name>
<gene>
    <name evidence="3" type="ORF">AVEN_107591_1</name>
    <name evidence="2" type="ORF">AVEN_76972_1</name>
</gene>
<accession>A0A4Y2XCG0</accession>
<sequence length="323" mass="36342">MNWLGLCGSRIWSNGAFIAIGGWRARDLVVLSGDVCYPPWPMLSLTPFRVRRGSEVFNHKICVYNLHLIMGHCLLCVLRLVGYWLGLCVSRIWPNGAFLAPGEMEAHDLVVLSGDVCYPPWSMLGLTPFRVRRANDVLNHKICVYNLHLIMGHCLLCVLRLVGYWLGLCRSRIWSNGAFIAIGGWRARDLVVLLGVVCYPPCLMLGFTPFLIRRATLKDLATETASNSLIVRTLHTLNSAQLTRFTVRAEDENSKDDPPFSCLRSYILIRLVVTSHGIIEYILYISSPNRDIEKIIAFSGIFDLSPKSGVRDRAIHSITYVPP</sequence>
<evidence type="ECO:0000313" key="4">
    <source>
        <dbReference type="Proteomes" id="UP000499080"/>
    </source>
</evidence>
<protein>
    <submittedName>
        <fullName evidence="3">Uncharacterized protein</fullName>
    </submittedName>
</protein>
<dbReference type="AlphaFoldDB" id="A0A4Y2XCG0"/>
<feature type="transmembrane region" description="Helical" evidence="1">
    <location>
        <begin position="61"/>
        <end position="85"/>
    </location>
</feature>
<reference evidence="3 4" key="1">
    <citation type="journal article" date="2019" name="Sci. Rep.">
        <title>Orb-weaving spider Araneus ventricosus genome elucidates the spidroin gene catalogue.</title>
        <authorList>
            <person name="Kono N."/>
            <person name="Nakamura H."/>
            <person name="Ohtoshi R."/>
            <person name="Moran D.A.P."/>
            <person name="Shinohara A."/>
            <person name="Yoshida Y."/>
            <person name="Fujiwara M."/>
            <person name="Mori M."/>
            <person name="Tomita M."/>
            <person name="Arakawa K."/>
        </authorList>
    </citation>
    <scope>NUCLEOTIDE SEQUENCE [LARGE SCALE GENOMIC DNA]</scope>
</reference>
<keyword evidence="1" id="KW-0472">Membrane</keyword>